<organism evidence="2 3">
    <name type="scientific">Streptomyces thermocarboxydovorans</name>
    <dbReference type="NCBI Taxonomy" id="59298"/>
    <lineage>
        <taxon>Bacteria</taxon>
        <taxon>Bacillati</taxon>
        <taxon>Actinomycetota</taxon>
        <taxon>Actinomycetes</taxon>
        <taxon>Kitasatosporales</taxon>
        <taxon>Streptomycetaceae</taxon>
        <taxon>Streptomyces</taxon>
    </lineage>
</organism>
<protein>
    <submittedName>
        <fullName evidence="2">Uncharacterized protein</fullName>
    </submittedName>
</protein>
<name>A0ABN1HI98_9ACTN</name>
<evidence type="ECO:0000313" key="3">
    <source>
        <dbReference type="Proteomes" id="UP001500724"/>
    </source>
</evidence>
<dbReference type="Proteomes" id="UP001500724">
    <property type="component" value="Unassembled WGS sequence"/>
</dbReference>
<comment type="caution">
    <text evidence="2">The sequence shown here is derived from an EMBL/GenBank/DDBJ whole genome shotgun (WGS) entry which is preliminary data.</text>
</comment>
<reference evidence="2 3" key="1">
    <citation type="journal article" date="2019" name="Int. J. Syst. Evol. Microbiol.">
        <title>The Global Catalogue of Microorganisms (GCM) 10K type strain sequencing project: providing services to taxonomists for standard genome sequencing and annotation.</title>
        <authorList>
            <consortium name="The Broad Institute Genomics Platform"/>
            <consortium name="The Broad Institute Genome Sequencing Center for Infectious Disease"/>
            <person name="Wu L."/>
            <person name="Ma J."/>
        </authorList>
    </citation>
    <scope>NUCLEOTIDE SEQUENCE [LARGE SCALE GENOMIC DNA]</scope>
    <source>
        <strain evidence="2 3">JCM 10367</strain>
    </source>
</reference>
<accession>A0ABN1HI98</accession>
<sequence>MPEPTPYLYAANTPLHKEVRNQPERRGRTVVNAPCAVLDASGQKHVVPAVPSRDDLRERPDRYGPGAGRDPADAPVRGRLRGARGARGWPGLDGATSPAGDTPPGTGRRG</sequence>
<proteinExistence type="predicted"/>
<evidence type="ECO:0000256" key="1">
    <source>
        <dbReference type="SAM" id="MobiDB-lite"/>
    </source>
</evidence>
<evidence type="ECO:0000313" key="2">
    <source>
        <dbReference type="EMBL" id="GAA0651733.1"/>
    </source>
</evidence>
<feature type="region of interest" description="Disordered" evidence="1">
    <location>
        <begin position="43"/>
        <end position="110"/>
    </location>
</feature>
<dbReference type="EMBL" id="BAAAGU010000031">
    <property type="protein sequence ID" value="GAA0651733.1"/>
    <property type="molecule type" value="Genomic_DNA"/>
</dbReference>
<keyword evidence="3" id="KW-1185">Reference proteome</keyword>
<feature type="compositionally biased region" description="Basic and acidic residues" evidence="1">
    <location>
        <begin position="52"/>
        <end position="62"/>
    </location>
</feature>
<gene>
    <name evidence="2" type="ORF">GCM10009535_32490</name>
</gene>